<dbReference type="EMBL" id="DS547093">
    <property type="protein sequence ID" value="EDR13162.1"/>
    <property type="molecule type" value="Genomic_DNA"/>
</dbReference>
<proteinExistence type="predicted"/>
<reference evidence="1 2" key="1">
    <citation type="journal article" date="2008" name="Nature">
        <title>The genome of Laccaria bicolor provides insights into mycorrhizal symbiosis.</title>
        <authorList>
            <person name="Martin F."/>
            <person name="Aerts A."/>
            <person name="Ahren D."/>
            <person name="Brun A."/>
            <person name="Danchin E.G.J."/>
            <person name="Duchaussoy F."/>
            <person name="Gibon J."/>
            <person name="Kohler A."/>
            <person name="Lindquist E."/>
            <person name="Pereda V."/>
            <person name="Salamov A."/>
            <person name="Shapiro H.J."/>
            <person name="Wuyts J."/>
            <person name="Blaudez D."/>
            <person name="Buee M."/>
            <person name="Brokstein P."/>
            <person name="Canbaeck B."/>
            <person name="Cohen D."/>
            <person name="Courty P.E."/>
            <person name="Coutinho P.M."/>
            <person name="Delaruelle C."/>
            <person name="Detter J.C."/>
            <person name="Deveau A."/>
            <person name="DiFazio S."/>
            <person name="Duplessis S."/>
            <person name="Fraissinet-Tachet L."/>
            <person name="Lucic E."/>
            <person name="Frey-Klett P."/>
            <person name="Fourrey C."/>
            <person name="Feussner I."/>
            <person name="Gay G."/>
            <person name="Grimwood J."/>
            <person name="Hoegger P.J."/>
            <person name="Jain P."/>
            <person name="Kilaru S."/>
            <person name="Labbe J."/>
            <person name="Lin Y.C."/>
            <person name="Legue V."/>
            <person name="Le Tacon F."/>
            <person name="Marmeisse R."/>
            <person name="Melayah D."/>
            <person name="Montanini B."/>
            <person name="Muratet M."/>
            <person name="Nehls U."/>
            <person name="Niculita-Hirzel H."/>
            <person name="Oudot-Le Secq M.P."/>
            <person name="Peter M."/>
            <person name="Quesneville H."/>
            <person name="Rajashekar B."/>
            <person name="Reich M."/>
            <person name="Rouhier N."/>
            <person name="Schmutz J."/>
            <person name="Yin T."/>
            <person name="Chalot M."/>
            <person name="Henrissat B."/>
            <person name="Kuees U."/>
            <person name="Lucas S."/>
            <person name="Van de Peer Y."/>
            <person name="Podila G.K."/>
            <person name="Polle A."/>
            <person name="Pukkila P.J."/>
            <person name="Richardson P.M."/>
            <person name="Rouze P."/>
            <person name="Sanders I.R."/>
            <person name="Stajich J.E."/>
            <person name="Tunlid A."/>
            <person name="Tuskan G."/>
            <person name="Grigoriev I.V."/>
        </authorList>
    </citation>
    <scope>NUCLEOTIDE SEQUENCE [LARGE SCALE GENOMIC DNA]</scope>
    <source>
        <strain evidence="2">S238N-H82 / ATCC MYA-4686</strain>
    </source>
</reference>
<gene>
    <name evidence="1" type="ORF">LACBIDRAFT_308707</name>
</gene>
<dbReference type="InParanoid" id="B0CX04"/>
<protein>
    <submittedName>
        <fullName evidence="1">Predicted protein</fullName>
    </submittedName>
</protein>
<dbReference type="Proteomes" id="UP000001194">
    <property type="component" value="Unassembled WGS sequence"/>
</dbReference>
<accession>B0CX04</accession>
<evidence type="ECO:0000313" key="1">
    <source>
        <dbReference type="EMBL" id="EDR13162.1"/>
    </source>
</evidence>
<sequence>MTGISSQTYPRGWRVYPSIYCYLVIILESLSRCPSLSTTTTIQIKNNEPDLDDTWFSAPKQRQLPAFPTALKIPSSMSLVTKFSGA</sequence>
<evidence type="ECO:0000313" key="2">
    <source>
        <dbReference type="Proteomes" id="UP000001194"/>
    </source>
</evidence>
<dbReference type="AlphaFoldDB" id="B0CX04"/>
<dbReference type="RefSeq" id="XP_001875660.1">
    <property type="nucleotide sequence ID" value="XM_001875625.1"/>
</dbReference>
<dbReference type="KEGG" id="lbc:LACBIDRAFT_308707"/>
<keyword evidence="2" id="KW-1185">Reference proteome</keyword>
<name>B0CX04_LACBS</name>
<dbReference type="HOGENOM" id="CLU_2498238_0_0_1"/>
<organism evidence="2">
    <name type="scientific">Laccaria bicolor (strain S238N-H82 / ATCC MYA-4686)</name>
    <name type="common">Bicoloured deceiver</name>
    <name type="synonym">Laccaria laccata var. bicolor</name>
    <dbReference type="NCBI Taxonomy" id="486041"/>
    <lineage>
        <taxon>Eukaryota</taxon>
        <taxon>Fungi</taxon>
        <taxon>Dikarya</taxon>
        <taxon>Basidiomycota</taxon>
        <taxon>Agaricomycotina</taxon>
        <taxon>Agaricomycetes</taxon>
        <taxon>Agaricomycetidae</taxon>
        <taxon>Agaricales</taxon>
        <taxon>Agaricineae</taxon>
        <taxon>Hydnangiaceae</taxon>
        <taxon>Laccaria</taxon>
    </lineage>
</organism>
<dbReference type="GeneID" id="6071585"/>